<feature type="compositionally biased region" description="Low complexity" evidence="1">
    <location>
        <begin position="1"/>
        <end position="21"/>
    </location>
</feature>
<comment type="caution">
    <text evidence="2">The sequence shown here is derived from an EMBL/GenBank/DDBJ whole genome shotgun (WGS) entry which is preliminary data.</text>
</comment>
<accession>A0A919US32</accession>
<dbReference type="AlphaFoldDB" id="A0A919US32"/>
<gene>
    <name evidence="2" type="ORF">Aph01nite_43850</name>
</gene>
<reference evidence="2" key="1">
    <citation type="submission" date="2021-01" db="EMBL/GenBank/DDBJ databases">
        <title>Whole genome shotgun sequence of Acrocarpospora phusangensis NBRC 108782.</title>
        <authorList>
            <person name="Komaki H."/>
            <person name="Tamura T."/>
        </authorList>
    </citation>
    <scope>NUCLEOTIDE SEQUENCE</scope>
    <source>
        <strain evidence="2">NBRC 108782</strain>
    </source>
</reference>
<keyword evidence="3" id="KW-1185">Reference proteome</keyword>
<dbReference type="Proteomes" id="UP000640052">
    <property type="component" value="Unassembled WGS sequence"/>
</dbReference>
<evidence type="ECO:0000256" key="1">
    <source>
        <dbReference type="SAM" id="MobiDB-lite"/>
    </source>
</evidence>
<evidence type="ECO:0000313" key="2">
    <source>
        <dbReference type="EMBL" id="GIH26075.1"/>
    </source>
</evidence>
<name>A0A919US32_9ACTN</name>
<organism evidence="2 3">
    <name type="scientific">Acrocarpospora phusangensis</name>
    <dbReference type="NCBI Taxonomy" id="1070424"/>
    <lineage>
        <taxon>Bacteria</taxon>
        <taxon>Bacillati</taxon>
        <taxon>Actinomycetota</taxon>
        <taxon>Actinomycetes</taxon>
        <taxon>Streptosporangiales</taxon>
        <taxon>Streptosporangiaceae</taxon>
        <taxon>Acrocarpospora</taxon>
    </lineage>
</organism>
<sequence length="54" mass="5624">MAARIAEQQQTAAPSQPTAQAGDQVRELPSTRAVLLSEFGDLVEHVQVPGVPGA</sequence>
<proteinExistence type="predicted"/>
<evidence type="ECO:0000313" key="3">
    <source>
        <dbReference type="Proteomes" id="UP000640052"/>
    </source>
</evidence>
<dbReference type="EMBL" id="BOOA01000035">
    <property type="protein sequence ID" value="GIH26075.1"/>
    <property type="molecule type" value="Genomic_DNA"/>
</dbReference>
<feature type="region of interest" description="Disordered" evidence="1">
    <location>
        <begin position="1"/>
        <end position="26"/>
    </location>
</feature>
<protein>
    <submittedName>
        <fullName evidence="2">Uncharacterized protein</fullName>
    </submittedName>
</protein>